<keyword evidence="2" id="KW-1185">Reference proteome</keyword>
<dbReference type="Proteomes" id="UP001055172">
    <property type="component" value="Unassembled WGS sequence"/>
</dbReference>
<sequence length="111" mass="12706">MRFYVKYSAVIDNNPDSDVVVVPPPPLWESRVNLFLATFPDAKESLFKMLLLRNRNLHQALKIGIHKTRLPTSIAVLISRMHQMSQTGSTVFVKTATLSRIAESICWVQFY</sequence>
<accession>A0AA37LM06</accession>
<organism evidence="1 2">
    <name type="scientific">Colletotrichum liriopes</name>
    <dbReference type="NCBI Taxonomy" id="708192"/>
    <lineage>
        <taxon>Eukaryota</taxon>
        <taxon>Fungi</taxon>
        <taxon>Dikarya</taxon>
        <taxon>Ascomycota</taxon>
        <taxon>Pezizomycotina</taxon>
        <taxon>Sordariomycetes</taxon>
        <taxon>Hypocreomycetidae</taxon>
        <taxon>Glomerellales</taxon>
        <taxon>Glomerellaceae</taxon>
        <taxon>Colletotrichum</taxon>
        <taxon>Colletotrichum spaethianum species complex</taxon>
    </lineage>
</organism>
<dbReference type="EMBL" id="BPPX01000001">
    <property type="protein sequence ID" value="GJC77351.1"/>
    <property type="molecule type" value="Genomic_DNA"/>
</dbReference>
<reference evidence="1 2" key="1">
    <citation type="submission" date="2021-07" db="EMBL/GenBank/DDBJ databases">
        <title>Genome data of Colletotrichum spaethianum.</title>
        <authorList>
            <person name="Utami Y.D."/>
            <person name="Hiruma K."/>
        </authorList>
    </citation>
    <scope>NUCLEOTIDE SEQUENCE [LARGE SCALE GENOMIC DNA]</scope>
    <source>
        <strain evidence="1 2">MAFF 242679</strain>
    </source>
</reference>
<protein>
    <submittedName>
        <fullName evidence="1">Uncharacterized protein</fullName>
    </submittedName>
</protein>
<name>A0AA37LM06_9PEZI</name>
<evidence type="ECO:0000313" key="1">
    <source>
        <dbReference type="EMBL" id="GJC77351.1"/>
    </source>
</evidence>
<evidence type="ECO:0000313" key="2">
    <source>
        <dbReference type="Proteomes" id="UP001055172"/>
    </source>
</evidence>
<comment type="caution">
    <text evidence="1">The sequence shown here is derived from an EMBL/GenBank/DDBJ whole genome shotgun (WGS) entry which is preliminary data.</text>
</comment>
<dbReference type="AlphaFoldDB" id="A0AA37LM06"/>
<gene>
    <name evidence="1" type="ORF">ColLi_00189</name>
</gene>
<proteinExistence type="predicted"/>